<dbReference type="Proteomes" id="UP000004925">
    <property type="component" value="Unassembled WGS sequence"/>
</dbReference>
<evidence type="ECO:0000259" key="6">
    <source>
        <dbReference type="PROSITE" id="PS51898"/>
    </source>
</evidence>
<dbReference type="InterPro" id="IPR010998">
    <property type="entry name" value="Integrase_recombinase_N"/>
</dbReference>
<dbReference type="PROSITE" id="PS51900">
    <property type="entry name" value="CB"/>
    <property type="match status" value="1"/>
</dbReference>
<dbReference type="GO" id="GO:0006310">
    <property type="term" value="P:DNA recombination"/>
    <property type="evidence" value="ECO:0007669"/>
    <property type="project" value="UniProtKB-KW"/>
</dbReference>
<comment type="caution">
    <text evidence="8">The sequence shown here is derived from an EMBL/GenBank/DDBJ whole genome shotgun (WGS) entry which is preliminary data.</text>
</comment>
<comment type="similarity">
    <text evidence="1">Belongs to the 'phage' integrase family.</text>
</comment>
<dbReference type="RefSeq" id="WP_008803159.1">
    <property type="nucleotide sequence ID" value="NZ_KQ235737.1"/>
</dbReference>
<reference evidence="8 9" key="1">
    <citation type="submission" date="2011-10" db="EMBL/GenBank/DDBJ databases">
        <title>The Genome Sequence of Fusobacterium sp. 4_1_13.</title>
        <authorList>
            <consortium name="The Broad Institute Genome Sequencing Platform"/>
            <person name="Earl A."/>
            <person name="Ward D."/>
            <person name="Feldgarden M."/>
            <person name="Gevers D."/>
            <person name="Strauss J."/>
            <person name="Ambrose C."/>
            <person name="Allen-Vercoe E."/>
            <person name="Young S.K."/>
            <person name="Zeng Q."/>
            <person name="Gargeya S."/>
            <person name="Fitzgerald M."/>
            <person name="Haas B."/>
            <person name="Abouelleil A."/>
            <person name="Alvarado L."/>
            <person name="Arachchi H.M."/>
            <person name="Berlin A."/>
            <person name="Brown A."/>
            <person name="Chapman S.B."/>
            <person name="Chen Z."/>
            <person name="Dunbar C."/>
            <person name="Freedman E."/>
            <person name="Gearin G."/>
            <person name="Goldberg J."/>
            <person name="Griggs A."/>
            <person name="Gujja S."/>
            <person name="Heiman D."/>
            <person name="Howarth C."/>
            <person name="Larson L."/>
            <person name="Lui A."/>
            <person name="MacDonald P.J."/>
            <person name="Montmayeur A."/>
            <person name="Murphy C."/>
            <person name="Neiman D."/>
            <person name="Pearson M."/>
            <person name="Priest M."/>
            <person name="Roberts A."/>
            <person name="Saif S."/>
            <person name="Shea T."/>
            <person name="Shenoy N."/>
            <person name="Sisk P."/>
            <person name="Stolte C."/>
            <person name="Sykes S."/>
            <person name="Wortman J."/>
            <person name="Nusbaum C."/>
            <person name="Birren B."/>
        </authorList>
    </citation>
    <scope>NUCLEOTIDE SEQUENCE [LARGE SCALE GENOMIC DNA]</scope>
    <source>
        <strain evidence="8 9">4_1_13</strain>
    </source>
</reference>
<dbReference type="EMBL" id="ACDE02000019">
    <property type="protein sequence ID" value="EEO40559.1"/>
    <property type="molecule type" value="Genomic_DNA"/>
</dbReference>
<dbReference type="PANTHER" id="PTHR30349:SF64">
    <property type="entry name" value="PROPHAGE INTEGRASE INTD-RELATED"/>
    <property type="match status" value="1"/>
</dbReference>
<dbReference type="Gene3D" id="1.10.150.130">
    <property type="match status" value="1"/>
</dbReference>
<evidence type="ECO:0000256" key="4">
    <source>
        <dbReference type="ARBA" id="ARBA00023172"/>
    </source>
</evidence>
<name>A0A0M1VV84_FUSVC</name>
<evidence type="ECO:0000256" key="3">
    <source>
        <dbReference type="ARBA" id="ARBA00023125"/>
    </source>
</evidence>
<dbReference type="InterPro" id="IPR044068">
    <property type="entry name" value="CB"/>
</dbReference>
<dbReference type="InterPro" id="IPR050090">
    <property type="entry name" value="Tyrosine_recombinase_XerCD"/>
</dbReference>
<dbReference type="CDD" id="cd01189">
    <property type="entry name" value="INT_ICEBs1_C_like"/>
    <property type="match status" value="1"/>
</dbReference>
<accession>A0A0M1VV84</accession>
<dbReference type="InterPro" id="IPR004107">
    <property type="entry name" value="Integrase_SAM-like_N"/>
</dbReference>
<evidence type="ECO:0000256" key="5">
    <source>
        <dbReference type="PROSITE-ProRule" id="PRU01248"/>
    </source>
</evidence>
<feature type="domain" description="Core-binding (CB)" evidence="7">
    <location>
        <begin position="83"/>
        <end position="174"/>
    </location>
</feature>
<sequence length="414" mass="48991">MLSGTLRIRNNVYYVIIYWQNEEKKQEQFPFSTGIKVNGKKEEKEANTVLMEARVNFDPNNIKKMKEKYLKRKARKNIIRNTEIMNLSVYEFFEWALNIYLLKNPSLSIVTKNGYKNEVKKMKNYAPFKSISFAELTKKDIEHYLEYLFIIEKLASSTIAKIRVVLGTLYKVAIQRELVEYNLIYKTEPIKVKKTKRKALSKEKAKIFLEALENSEYKLEFYLLIFLGLRKSELLGITIDNINFEEKSLYLEQSLIWDSENKIYVVNREMKSPLAHRKFPLIPILTDFLTERIDRIKEDKIFFGNTYGIDKKLNFNAEGYLCIDREGKILRKFKLNYELDKILKKIELEHLSIHELRHTCATLMYSEGVDLKKIQYWLGHSNISTTANIYAHYDNSKNFEVIGKLEKALEKNID</sequence>
<dbReference type="AlphaFoldDB" id="A0A0M1VV84"/>
<dbReference type="InterPro" id="IPR013762">
    <property type="entry name" value="Integrase-like_cat_sf"/>
</dbReference>
<evidence type="ECO:0000259" key="7">
    <source>
        <dbReference type="PROSITE" id="PS51900"/>
    </source>
</evidence>
<dbReference type="InterPro" id="IPR002104">
    <property type="entry name" value="Integrase_catalytic"/>
</dbReference>
<dbReference type="InterPro" id="IPR011010">
    <property type="entry name" value="DNA_brk_join_enz"/>
</dbReference>
<dbReference type="PROSITE" id="PS51898">
    <property type="entry name" value="TYR_RECOMBINASE"/>
    <property type="match status" value="1"/>
</dbReference>
<protein>
    <recommendedName>
        <fullName evidence="10">Site-specific integrase</fullName>
    </recommendedName>
</protein>
<organism evidence="8 9">
    <name type="scientific">Fusobacterium vincentii 4_1_13</name>
    <dbReference type="NCBI Taxonomy" id="469606"/>
    <lineage>
        <taxon>Bacteria</taxon>
        <taxon>Fusobacteriati</taxon>
        <taxon>Fusobacteriota</taxon>
        <taxon>Fusobacteriia</taxon>
        <taxon>Fusobacteriales</taxon>
        <taxon>Fusobacteriaceae</taxon>
        <taxon>Fusobacterium</taxon>
    </lineage>
</organism>
<proteinExistence type="inferred from homology"/>
<keyword evidence="2" id="KW-0229">DNA integration</keyword>
<evidence type="ECO:0008006" key="10">
    <source>
        <dbReference type="Google" id="ProtNLM"/>
    </source>
</evidence>
<dbReference type="GO" id="GO:0003677">
    <property type="term" value="F:DNA binding"/>
    <property type="evidence" value="ECO:0007669"/>
    <property type="project" value="UniProtKB-UniRule"/>
</dbReference>
<feature type="domain" description="Tyr recombinase" evidence="6">
    <location>
        <begin position="195"/>
        <end position="403"/>
    </location>
</feature>
<dbReference type="GO" id="GO:0015074">
    <property type="term" value="P:DNA integration"/>
    <property type="evidence" value="ECO:0007669"/>
    <property type="project" value="InterPro"/>
</dbReference>
<dbReference type="eggNOG" id="COG0582">
    <property type="taxonomic scope" value="Bacteria"/>
</dbReference>
<keyword evidence="4" id="KW-0233">DNA recombination</keyword>
<dbReference type="Pfam" id="PF13495">
    <property type="entry name" value="Phage_int_SAM_4"/>
    <property type="match status" value="1"/>
</dbReference>
<evidence type="ECO:0000256" key="1">
    <source>
        <dbReference type="ARBA" id="ARBA00008857"/>
    </source>
</evidence>
<dbReference type="Gene3D" id="1.10.443.10">
    <property type="entry name" value="Intergrase catalytic core"/>
    <property type="match status" value="1"/>
</dbReference>
<gene>
    <name evidence="8" type="ORF">FSCG_01272</name>
</gene>
<evidence type="ECO:0000313" key="9">
    <source>
        <dbReference type="Proteomes" id="UP000004925"/>
    </source>
</evidence>
<evidence type="ECO:0000256" key="2">
    <source>
        <dbReference type="ARBA" id="ARBA00022908"/>
    </source>
</evidence>
<dbReference type="HOGENOM" id="CLU_027562_17_1_0"/>
<keyword evidence="3 5" id="KW-0238">DNA-binding</keyword>
<dbReference type="Pfam" id="PF00589">
    <property type="entry name" value="Phage_integrase"/>
    <property type="match status" value="1"/>
</dbReference>
<dbReference type="SUPFAM" id="SSF56349">
    <property type="entry name" value="DNA breaking-rejoining enzymes"/>
    <property type="match status" value="1"/>
</dbReference>
<evidence type="ECO:0000313" key="8">
    <source>
        <dbReference type="EMBL" id="EEO40559.1"/>
    </source>
</evidence>
<dbReference type="PANTHER" id="PTHR30349">
    <property type="entry name" value="PHAGE INTEGRASE-RELATED"/>
    <property type="match status" value="1"/>
</dbReference>